<dbReference type="EMBL" id="UINC01080162">
    <property type="protein sequence ID" value="SVC22849.1"/>
    <property type="molecule type" value="Genomic_DNA"/>
</dbReference>
<sequence length="40" mass="4503">VVVLVGGDRLEKRGPGRRLTNGLPGQRCDARVQNYEFTQF</sequence>
<accession>A0A382KF54</accession>
<name>A0A382KF54_9ZZZZ</name>
<proteinExistence type="predicted"/>
<gene>
    <name evidence="1" type="ORF">METZ01_LOCUS275703</name>
</gene>
<protein>
    <submittedName>
        <fullName evidence="1">Uncharacterized protein</fullName>
    </submittedName>
</protein>
<feature type="non-terminal residue" evidence="1">
    <location>
        <position position="1"/>
    </location>
</feature>
<organism evidence="1">
    <name type="scientific">marine metagenome</name>
    <dbReference type="NCBI Taxonomy" id="408172"/>
    <lineage>
        <taxon>unclassified sequences</taxon>
        <taxon>metagenomes</taxon>
        <taxon>ecological metagenomes</taxon>
    </lineage>
</organism>
<dbReference type="AlphaFoldDB" id="A0A382KF54"/>
<evidence type="ECO:0000313" key="1">
    <source>
        <dbReference type="EMBL" id="SVC22849.1"/>
    </source>
</evidence>
<reference evidence="1" key="1">
    <citation type="submission" date="2018-05" db="EMBL/GenBank/DDBJ databases">
        <authorList>
            <person name="Lanie J.A."/>
            <person name="Ng W.-L."/>
            <person name="Kazmierczak K.M."/>
            <person name="Andrzejewski T.M."/>
            <person name="Davidsen T.M."/>
            <person name="Wayne K.J."/>
            <person name="Tettelin H."/>
            <person name="Glass J.I."/>
            <person name="Rusch D."/>
            <person name="Podicherti R."/>
            <person name="Tsui H.-C.T."/>
            <person name="Winkler M.E."/>
        </authorList>
    </citation>
    <scope>NUCLEOTIDE SEQUENCE</scope>
</reference>